<dbReference type="InterPro" id="IPR036390">
    <property type="entry name" value="WH_DNA-bd_sf"/>
</dbReference>
<dbReference type="CDD" id="cd07377">
    <property type="entry name" value="WHTH_GntR"/>
    <property type="match status" value="1"/>
</dbReference>
<dbReference type="SMART" id="SM00866">
    <property type="entry name" value="UTRA"/>
    <property type="match status" value="1"/>
</dbReference>
<proteinExistence type="predicted"/>
<dbReference type="PRINTS" id="PR00035">
    <property type="entry name" value="HTHGNTR"/>
</dbReference>
<reference evidence="5 6" key="1">
    <citation type="submission" date="2018-06" db="EMBL/GenBank/DDBJ databases">
        <title>Genomic Encyclopedia of Archaeal and Bacterial Type Strains, Phase II (KMG-II): from individual species to whole genera.</title>
        <authorList>
            <person name="Goeker M."/>
        </authorList>
    </citation>
    <scope>NUCLEOTIDE SEQUENCE [LARGE SCALE GENOMIC DNA]</scope>
    <source>
        <strain evidence="5 6">DSM 24525</strain>
    </source>
</reference>
<keyword evidence="2" id="KW-0238">DNA-binding</keyword>
<dbReference type="SMART" id="SM00345">
    <property type="entry name" value="HTH_GNTR"/>
    <property type="match status" value="1"/>
</dbReference>
<dbReference type="InterPro" id="IPR050679">
    <property type="entry name" value="Bact_HTH_transcr_reg"/>
</dbReference>
<sequence>MHETSMTTGPQVAGARVLTRGGGVALWRQIAGTLEEEIRSGARSPGERLPTEAELSQRFAVNRHTLRRAMEEMESKGLVRIEQGRGSFVAEDVVDYPLGPRTRFSESIRRLNREPGGKILDIAEVPAEPQVAEALRIRPGRMVLRVERLSSADGRAVVLGTHYFPLPRFAAMARRLMEDSSITFALAACGVADYRRLSTRISARLPTPEEAETLGMARARPVILTEAINVDGEGVPIDASWGRYPAHRVQLVVES</sequence>
<dbReference type="Gene3D" id="3.40.1410.10">
    <property type="entry name" value="Chorismate lyase-like"/>
    <property type="match status" value="1"/>
</dbReference>
<dbReference type="EMBL" id="QKYU01000001">
    <property type="protein sequence ID" value="PZW50876.1"/>
    <property type="molecule type" value="Genomic_DNA"/>
</dbReference>
<evidence type="ECO:0000256" key="3">
    <source>
        <dbReference type="ARBA" id="ARBA00023163"/>
    </source>
</evidence>
<dbReference type="NCBIfam" id="TIGR02325">
    <property type="entry name" value="C_P_lyase_phnF"/>
    <property type="match status" value="1"/>
</dbReference>
<dbReference type="GO" id="GO:0045892">
    <property type="term" value="P:negative regulation of DNA-templated transcription"/>
    <property type="evidence" value="ECO:0007669"/>
    <property type="project" value="TreeGrafter"/>
</dbReference>
<protein>
    <submittedName>
        <fullName evidence="5">GntR family transcriptional regulator</fullName>
    </submittedName>
</protein>
<evidence type="ECO:0000259" key="4">
    <source>
        <dbReference type="PROSITE" id="PS50949"/>
    </source>
</evidence>
<dbReference type="PROSITE" id="PS50949">
    <property type="entry name" value="HTH_GNTR"/>
    <property type="match status" value="1"/>
</dbReference>
<feature type="domain" description="HTH gntR-type" evidence="4">
    <location>
        <begin position="24"/>
        <end position="92"/>
    </location>
</feature>
<dbReference type="AlphaFoldDB" id="A0A2W7ISP7"/>
<keyword evidence="1" id="KW-0805">Transcription regulation</keyword>
<dbReference type="GO" id="GO:0003677">
    <property type="term" value="F:DNA binding"/>
    <property type="evidence" value="ECO:0007669"/>
    <property type="project" value="UniProtKB-KW"/>
</dbReference>
<keyword evidence="3" id="KW-0804">Transcription</keyword>
<dbReference type="Proteomes" id="UP000249688">
    <property type="component" value="Unassembled WGS sequence"/>
</dbReference>
<dbReference type="SUPFAM" id="SSF46785">
    <property type="entry name" value="Winged helix' DNA-binding domain"/>
    <property type="match status" value="1"/>
</dbReference>
<dbReference type="PANTHER" id="PTHR44846">
    <property type="entry name" value="MANNOSYL-D-GLYCERATE TRANSPORT/METABOLISM SYSTEM REPRESSOR MNGR-RELATED"/>
    <property type="match status" value="1"/>
</dbReference>
<evidence type="ECO:0000313" key="5">
    <source>
        <dbReference type="EMBL" id="PZW50876.1"/>
    </source>
</evidence>
<dbReference type="InterPro" id="IPR036388">
    <property type="entry name" value="WH-like_DNA-bd_sf"/>
</dbReference>
<keyword evidence="6" id="KW-1185">Reference proteome</keyword>
<dbReference type="SUPFAM" id="SSF64288">
    <property type="entry name" value="Chorismate lyase-like"/>
    <property type="match status" value="1"/>
</dbReference>
<dbReference type="InterPro" id="IPR012702">
    <property type="entry name" value="CP_lyase_PhnF"/>
</dbReference>
<gene>
    <name evidence="5" type="ORF">C8P66_10189</name>
</gene>
<dbReference type="GO" id="GO:0003700">
    <property type="term" value="F:DNA-binding transcription factor activity"/>
    <property type="evidence" value="ECO:0007669"/>
    <property type="project" value="InterPro"/>
</dbReference>
<dbReference type="PANTHER" id="PTHR44846:SF1">
    <property type="entry name" value="MANNOSYL-D-GLYCERATE TRANSPORT_METABOLISM SYSTEM REPRESSOR MNGR-RELATED"/>
    <property type="match status" value="1"/>
</dbReference>
<comment type="caution">
    <text evidence="5">The sequence shown here is derived from an EMBL/GenBank/DDBJ whole genome shotgun (WGS) entry which is preliminary data.</text>
</comment>
<accession>A0A2W7ISP7</accession>
<evidence type="ECO:0000256" key="1">
    <source>
        <dbReference type="ARBA" id="ARBA00023015"/>
    </source>
</evidence>
<dbReference type="Pfam" id="PF00392">
    <property type="entry name" value="GntR"/>
    <property type="match status" value="1"/>
</dbReference>
<dbReference type="InterPro" id="IPR028978">
    <property type="entry name" value="Chorismate_lyase_/UTRA_dom_sf"/>
</dbReference>
<dbReference type="InterPro" id="IPR000524">
    <property type="entry name" value="Tscrpt_reg_HTH_GntR"/>
</dbReference>
<dbReference type="Gene3D" id="1.10.10.10">
    <property type="entry name" value="Winged helix-like DNA-binding domain superfamily/Winged helix DNA-binding domain"/>
    <property type="match status" value="1"/>
</dbReference>
<evidence type="ECO:0000256" key="2">
    <source>
        <dbReference type="ARBA" id="ARBA00023125"/>
    </source>
</evidence>
<dbReference type="Pfam" id="PF07702">
    <property type="entry name" value="UTRA"/>
    <property type="match status" value="1"/>
</dbReference>
<dbReference type="InterPro" id="IPR011663">
    <property type="entry name" value="UTRA"/>
</dbReference>
<evidence type="ECO:0000313" key="6">
    <source>
        <dbReference type="Proteomes" id="UP000249688"/>
    </source>
</evidence>
<name>A0A2W7ISP7_9PROT</name>
<organism evidence="5 6">
    <name type="scientific">Humitalea rosea</name>
    <dbReference type="NCBI Taxonomy" id="990373"/>
    <lineage>
        <taxon>Bacteria</taxon>
        <taxon>Pseudomonadati</taxon>
        <taxon>Pseudomonadota</taxon>
        <taxon>Alphaproteobacteria</taxon>
        <taxon>Acetobacterales</taxon>
        <taxon>Roseomonadaceae</taxon>
        <taxon>Humitalea</taxon>
    </lineage>
</organism>